<keyword evidence="1" id="KW-0732">Signal</keyword>
<evidence type="ECO:0000256" key="1">
    <source>
        <dbReference type="SAM" id="SignalP"/>
    </source>
</evidence>
<gene>
    <name evidence="3" type="ORF">FOZ62_003833</name>
    <name evidence="2" type="ORF">FOZ63_010360</name>
</gene>
<name>A0A7J6RTP1_PEROL</name>
<keyword evidence="4" id="KW-1185">Reference proteome</keyword>
<evidence type="ECO:0000313" key="3">
    <source>
        <dbReference type="EMBL" id="KAF4753373.1"/>
    </source>
</evidence>
<dbReference type="AlphaFoldDB" id="A0A7J6RTP1"/>
<organism evidence="2 4">
    <name type="scientific">Perkinsus olseni</name>
    <name type="common">Perkinsus atlanticus</name>
    <dbReference type="NCBI Taxonomy" id="32597"/>
    <lineage>
        <taxon>Eukaryota</taxon>
        <taxon>Sar</taxon>
        <taxon>Alveolata</taxon>
        <taxon>Perkinsozoa</taxon>
        <taxon>Perkinsea</taxon>
        <taxon>Perkinsida</taxon>
        <taxon>Perkinsidae</taxon>
        <taxon>Perkinsus</taxon>
    </lineage>
</organism>
<dbReference type="Proteomes" id="UP000553632">
    <property type="component" value="Unassembled WGS sequence"/>
</dbReference>
<proteinExistence type="predicted"/>
<comment type="caution">
    <text evidence="2">The sequence shown here is derived from an EMBL/GenBank/DDBJ whole genome shotgun (WGS) entry which is preliminary data.</text>
</comment>
<reference evidence="4 5" key="1">
    <citation type="submission" date="2020-04" db="EMBL/GenBank/DDBJ databases">
        <title>Perkinsus olseni comparative genomics.</title>
        <authorList>
            <person name="Bogema D.R."/>
        </authorList>
    </citation>
    <scope>NUCLEOTIDE SEQUENCE [LARGE SCALE GENOMIC DNA]</scope>
    <source>
        <strain evidence="3">ATCC PRA-205</strain>
        <strain evidence="2 4">ATCC PRA-207</strain>
    </source>
</reference>
<dbReference type="EMBL" id="JABANM010001971">
    <property type="protein sequence ID" value="KAF4753373.1"/>
    <property type="molecule type" value="Genomic_DNA"/>
</dbReference>
<evidence type="ECO:0000313" key="2">
    <source>
        <dbReference type="EMBL" id="KAF4723893.1"/>
    </source>
</evidence>
<evidence type="ECO:0000313" key="4">
    <source>
        <dbReference type="Proteomes" id="UP000553632"/>
    </source>
</evidence>
<dbReference type="EMBL" id="JABANO010023216">
    <property type="protein sequence ID" value="KAF4723893.1"/>
    <property type="molecule type" value="Genomic_DNA"/>
</dbReference>
<evidence type="ECO:0000313" key="5">
    <source>
        <dbReference type="Proteomes" id="UP000574390"/>
    </source>
</evidence>
<protein>
    <submittedName>
        <fullName evidence="2">Uncharacterized protein</fullName>
    </submittedName>
</protein>
<sequence length="263" mass="28979">MLMLLKKVASLLVLIGHAASAPPYGRYCAFQPILGRPDLAACIQLYYGPITARLDYFSFDNHHFFVEYDAIEHDGDKIVLKRHGKPEGFGLFPFFNFKFDLKVSSDTIKIVPYSTSSSNLTFSHENCTPPEGLQSNCYFSGTPEAGSGFVYTGYAANGSDTAQYTISTVDDSITPAPSHPAATFSLFDHDTFGYFTDLGTLFLGQPDTTGHRVMKLVSNLLETSEELFEVAGVLYHDGEKNEVKFYPPHSSEPYIIAGVAVLH</sequence>
<dbReference type="Proteomes" id="UP000574390">
    <property type="component" value="Unassembled WGS sequence"/>
</dbReference>
<feature type="chain" id="PRO_5036400724" evidence="1">
    <location>
        <begin position="21"/>
        <end position="263"/>
    </location>
</feature>
<accession>A0A7J6RTP1</accession>
<feature type="signal peptide" evidence="1">
    <location>
        <begin position="1"/>
        <end position="20"/>
    </location>
</feature>